<evidence type="ECO:0000313" key="1">
    <source>
        <dbReference type="EMBL" id="KGF32947.1"/>
    </source>
</evidence>
<dbReference type="AlphaFoldDB" id="A0A096AQP6"/>
<organism evidence="1 2">
    <name type="scientific">Hoylesella buccalis DNF00853</name>
    <dbReference type="NCBI Taxonomy" id="1401074"/>
    <lineage>
        <taxon>Bacteria</taxon>
        <taxon>Pseudomonadati</taxon>
        <taxon>Bacteroidota</taxon>
        <taxon>Bacteroidia</taxon>
        <taxon>Bacteroidales</taxon>
        <taxon>Prevotellaceae</taxon>
        <taxon>Hoylesella</taxon>
    </lineage>
</organism>
<name>A0A096AQP6_9BACT</name>
<accession>A0A096AQP6</accession>
<dbReference type="EMBL" id="JRNN01000096">
    <property type="protein sequence ID" value="KGF32947.1"/>
    <property type="molecule type" value="Genomic_DNA"/>
</dbReference>
<dbReference type="OrthoDB" id="1028892at2"/>
<dbReference type="RefSeq" id="WP_036875025.1">
    <property type="nucleotide sequence ID" value="NZ_JRNN01000096.1"/>
</dbReference>
<protein>
    <submittedName>
        <fullName evidence="1">Uncharacterized protein</fullName>
    </submittedName>
</protein>
<dbReference type="Proteomes" id="UP000029556">
    <property type="component" value="Unassembled WGS sequence"/>
</dbReference>
<evidence type="ECO:0000313" key="2">
    <source>
        <dbReference type="Proteomes" id="UP000029556"/>
    </source>
</evidence>
<reference evidence="1 2" key="1">
    <citation type="submission" date="2014-07" db="EMBL/GenBank/DDBJ databases">
        <authorList>
            <person name="McCorrison J."/>
            <person name="Sanka R."/>
            <person name="Torralba M."/>
            <person name="Gillis M."/>
            <person name="Haft D.H."/>
            <person name="Methe B."/>
            <person name="Sutton G."/>
            <person name="Nelson K.E."/>
        </authorList>
    </citation>
    <scope>NUCLEOTIDE SEQUENCE [LARGE SCALE GENOMIC DNA]</scope>
    <source>
        <strain evidence="1 2">DNF00853</strain>
    </source>
</reference>
<sequence length="107" mass="12262">MMYAPHILQVKVVTPLQEDEFGHPIPNTGGVSWKTLCKCRCDDNTTKEFKSANGEVYRPNYHVVCEIRVNIKAGTEVRCLEGNCVRGEGKVYISKETNYFNYSELWL</sequence>
<gene>
    <name evidence="1" type="ORF">HMPREF2137_12515</name>
</gene>
<proteinExistence type="predicted"/>
<comment type="caution">
    <text evidence="1">The sequence shown here is derived from an EMBL/GenBank/DDBJ whole genome shotgun (WGS) entry which is preliminary data.</text>
</comment>